<dbReference type="PANTHER" id="PTHR10815:SF13">
    <property type="entry name" value="METHYLATED-DNA--PROTEIN-CYSTEINE METHYLTRANSFERASE"/>
    <property type="match status" value="1"/>
</dbReference>
<dbReference type="InterPro" id="IPR036388">
    <property type="entry name" value="WH-like_DNA-bd_sf"/>
</dbReference>
<comment type="catalytic activity">
    <reaction evidence="1">
        <text>a 4-O-methyl-thymidine in DNA + L-cysteinyl-[protein] = a thymidine in DNA + S-methyl-L-cysteinyl-[protein]</text>
        <dbReference type="Rhea" id="RHEA:53428"/>
        <dbReference type="Rhea" id="RHEA-COMP:10131"/>
        <dbReference type="Rhea" id="RHEA-COMP:10132"/>
        <dbReference type="Rhea" id="RHEA-COMP:13555"/>
        <dbReference type="Rhea" id="RHEA-COMP:13556"/>
        <dbReference type="ChEBI" id="CHEBI:29950"/>
        <dbReference type="ChEBI" id="CHEBI:82612"/>
        <dbReference type="ChEBI" id="CHEBI:137386"/>
        <dbReference type="ChEBI" id="CHEBI:137387"/>
        <dbReference type="EC" id="2.1.1.63"/>
    </reaction>
</comment>
<dbReference type="EC" id="2.1.1.63" evidence="8"/>
<dbReference type="Proteomes" id="UP001290861">
    <property type="component" value="Unassembled WGS sequence"/>
</dbReference>
<dbReference type="NCBIfam" id="TIGR00589">
    <property type="entry name" value="ogt"/>
    <property type="match status" value="1"/>
</dbReference>
<evidence type="ECO:0000259" key="7">
    <source>
        <dbReference type="PROSITE" id="PS01124"/>
    </source>
</evidence>
<sequence>MNDYSCIAEVIRYIEEHRIESPDLVMLAGVVNLTPSRFRRLLSRWAGLTPEDFMKCMTLEEARARLRAGHRVLDSALETGLPELEQALKPCVELEAASPGEIKAGGSGWTIRAGMAASPFGECLIAEAPRGICHLSFSQSLDASIGWKHLEEEWPNAALIRDDSRAGKWADSIFMNTNVSCGTAPPLRLFVRGTEFQIQVWRTLLQIPAGCLVSYKKLAARIDKPKAIRAVGSAVGRNSVGYLIPCHRVIRENGGIGGYAWGVERKRAILIQEASRLC</sequence>
<evidence type="ECO:0000256" key="5">
    <source>
        <dbReference type="ARBA" id="ARBA00023204"/>
    </source>
</evidence>
<dbReference type="GO" id="GO:0003908">
    <property type="term" value="F:methylated-DNA-[protein]-cysteine S-methyltransferase activity"/>
    <property type="evidence" value="ECO:0007669"/>
    <property type="project" value="UniProtKB-EC"/>
</dbReference>
<evidence type="ECO:0000313" key="9">
    <source>
        <dbReference type="Proteomes" id="UP001290861"/>
    </source>
</evidence>
<dbReference type="GO" id="GO:0032259">
    <property type="term" value="P:methylation"/>
    <property type="evidence" value="ECO:0007669"/>
    <property type="project" value="UniProtKB-KW"/>
</dbReference>
<dbReference type="PANTHER" id="PTHR10815">
    <property type="entry name" value="METHYLATED-DNA--PROTEIN-CYSTEINE METHYLTRANSFERASE"/>
    <property type="match status" value="1"/>
</dbReference>
<keyword evidence="9" id="KW-1185">Reference proteome</keyword>
<dbReference type="PROSITE" id="PS00374">
    <property type="entry name" value="MGMT"/>
    <property type="match status" value="1"/>
</dbReference>
<evidence type="ECO:0000256" key="4">
    <source>
        <dbReference type="ARBA" id="ARBA00022763"/>
    </source>
</evidence>
<evidence type="ECO:0000256" key="3">
    <source>
        <dbReference type="ARBA" id="ARBA00022679"/>
    </source>
</evidence>
<dbReference type="Gene3D" id="3.30.160.70">
    <property type="entry name" value="Methylated DNA-protein cysteine methyltransferase domain"/>
    <property type="match status" value="1"/>
</dbReference>
<reference evidence="8 9" key="1">
    <citation type="journal article" date="2024" name="Appl. Environ. Microbiol.">
        <title>Pontiella agarivorans sp. nov., a novel marine anaerobic bacterium capable of degrading macroalgal polysaccharides and fixing nitrogen.</title>
        <authorList>
            <person name="Liu N."/>
            <person name="Kivenson V."/>
            <person name="Peng X."/>
            <person name="Cui Z."/>
            <person name="Lankiewicz T.S."/>
            <person name="Gosselin K.M."/>
            <person name="English C.J."/>
            <person name="Blair E.M."/>
            <person name="O'Malley M.A."/>
            <person name="Valentine D.L."/>
        </authorList>
    </citation>
    <scope>NUCLEOTIDE SEQUENCE [LARGE SCALE GENOMIC DNA]</scope>
    <source>
        <strain evidence="8 9">NLcol2</strain>
    </source>
</reference>
<dbReference type="Pfam" id="PF01035">
    <property type="entry name" value="DNA_binding_1"/>
    <property type="match status" value="1"/>
</dbReference>
<keyword evidence="2 8" id="KW-0489">Methyltransferase</keyword>
<organism evidence="8 9">
    <name type="scientific">Pontiella agarivorans</name>
    <dbReference type="NCBI Taxonomy" id="3038953"/>
    <lineage>
        <taxon>Bacteria</taxon>
        <taxon>Pseudomonadati</taxon>
        <taxon>Kiritimatiellota</taxon>
        <taxon>Kiritimatiellia</taxon>
        <taxon>Kiritimatiellales</taxon>
        <taxon>Pontiellaceae</taxon>
        <taxon>Pontiella</taxon>
    </lineage>
</organism>
<dbReference type="SMART" id="SM00342">
    <property type="entry name" value="HTH_ARAC"/>
    <property type="match status" value="1"/>
</dbReference>
<evidence type="ECO:0000313" key="8">
    <source>
        <dbReference type="EMBL" id="MDZ8119614.1"/>
    </source>
</evidence>
<dbReference type="CDD" id="cd06445">
    <property type="entry name" value="ATase"/>
    <property type="match status" value="1"/>
</dbReference>
<protein>
    <submittedName>
        <fullName evidence="8">Methylated-DNA--[protein]-cysteine S-methyltransferase</fullName>
        <ecNumber evidence="8">2.1.1.63</ecNumber>
    </submittedName>
</protein>
<dbReference type="InterPro" id="IPR036217">
    <property type="entry name" value="MethylDNA_cys_MeTrfase_DNAb"/>
</dbReference>
<keyword evidence="3 8" id="KW-0808">Transferase</keyword>
<name>A0ABU5MZM9_9BACT</name>
<dbReference type="PROSITE" id="PS01124">
    <property type="entry name" value="HTH_ARAC_FAMILY_2"/>
    <property type="match status" value="1"/>
</dbReference>
<keyword evidence="4" id="KW-0227">DNA damage</keyword>
<dbReference type="InterPro" id="IPR001497">
    <property type="entry name" value="MethylDNA_cys_MeTrfase_AS"/>
</dbReference>
<dbReference type="InterPro" id="IPR018060">
    <property type="entry name" value="HTH_AraC"/>
</dbReference>
<proteinExistence type="predicted"/>
<feature type="domain" description="HTH araC/xylS-type" evidence="7">
    <location>
        <begin position="8"/>
        <end position="105"/>
    </location>
</feature>
<dbReference type="SUPFAM" id="SSF46767">
    <property type="entry name" value="Methylated DNA-protein cysteine methyltransferase, C-terminal domain"/>
    <property type="match status" value="1"/>
</dbReference>
<dbReference type="SUPFAM" id="SSF53155">
    <property type="entry name" value="Methylated DNA-protein cysteine methyltransferase domain"/>
    <property type="match status" value="1"/>
</dbReference>
<evidence type="ECO:0000256" key="2">
    <source>
        <dbReference type="ARBA" id="ARBA00022603"/>
    </source>
</evidence>
<comment type="catalytic activity">
    <reaction evidence="6">
        <text>a 6-O-methyl-2'-deoxyguanosine in DNA + L-cysteinyl-[protein] = S-methyl-L-cysteinyl-[protein] + a 2'-deoxyguanosine in DNA</text>
        <dbReference type="Rhea" id="RHEA:24000"/>
        <dbReference type="Rhea" id="RHEA-COMP:10131"/>
        <dbReference type="Rhea" id="RHEA-COMP:10132"/>
        <dbReference type="Rhea" id="RHEA-COMP:11367"/>
        <dbReference type="Rhea" id="RHEA-COMP:11368"/>
        <dbReference type="ChEBI" id="CHEBI:29950"/>
        <dbReference type="ChEBI" id="CHEBI:82612"/>
        <dbReference type="ChEBI" id="CHEBI:85445"/>
        <dbReference type="ChEBI" id="CHEBI:85448"/>
        <dbReference type="EC" id="2.1.1.63"/>
    </reaction>
</comment>
<comment type="caution">
    <text evidence="8">The sequence shown here is derived from an EMBL/GenBank/DDBJ whole genome shotgun (WGS) entry which is preliminary data.</text>
</comment>
<accession>A0ABU5MZM9</accession>
<dbReference type="InterPro" id="IPR014048">
    <property type="entry name" value="MethylDNA_cys_MeTrfase_DNA-bd"/>
</dbReference>
<dbReference type="Gene3D" id="1.10.10.60">
    <property type="entry name" value="Homeodomain-like"/>
    <property type="match status" value="1"/>
</dbReference>
<dbReference type="Gene3D" id="1.10.10.10">
    <property type="entry name" value="Winged helix-like DNA-binding domain superfamily/Winged helix DNA-binding domain"/>
    <property type="match status" value="1"/>
</dbReference>
<dbReference type="InterPro" id="IPR036631">
    <property type="entry name" value="MGMT_N_sf"/>
</dbReference>
<evidence type="ECO:0000256" key="1">
    <source>
        <dbReference type="ARBA" id="ARBA00001286"/>
    </source>
</evidence>
<keyword evidence="5" id="KW-0234">DNA repair</keyword>
<evidence type="ECO:0000256" key="6">
    <source>
        <dbReference type="ARBA" id="ARBA00049348"/>
    </source>
</evidence>
<gene>
    <name evidence="8" type="ORF">P9H32_13370</name>
</gene>
<dbReference type="EMBL" id="JARVCO010000012">
    <property type="protein sequence ID" value="MDZ8119614.1"/>
    <property type="molecule type" value="Genomic_DNA"/>
</dbReference>